<evidence type="ECO:0000256" key="1">
    <source>
        <dbReference type="ARBA" id="ARBA00004141"/>
    </source>
</evidence>
<dbReference type="AlphaFoldDB" id="A0AAD4PZX3"/>
<comment type="subcellular location">
    <subcellularLocation>
        <location evidence="1">Membrane</location>
        <topology evidence="1">Multi-pass membrane protein</topology>
    </subcellularLocation>
</comment>
<dbReference type="GO" id="GO:0022857">
    <property type="term" value="F:transmembrane transporter activity"/>
    <property type="evidence" value="ECO:0007669"/>
    <property type="project" value="InterPro"/>
</dbReference>
<feature type="transmembrane region" description="Helical" evidence="7">
    <location>
        <begin position="214"/>
        <end position="234"/>
    </location>
</feature>
<feature type="transmembrane region" description="Helical" evidence="7">
    <location>
        <begin position="392"/>
        <end position="413"/>
    </location>
</feature>
<feature type="transmembrane region" description="Helical" evidence="7">
    <location>
        <begin position="284"/>
        <end position="308"/>
    </location>
</feature>
<keyword evidence="5 7" id="KW-0472">Membrane</keyword>
<feature type="transmembrane region" description="Helical" evidence="7">
    <location>
        <begin position="133"/>
        <end position="153"/>
    </location>
</feature>
<dbReference type="FunFam" id="1.20.1250.20:FF:000011">
    <property type="entry name" value="MFS multidrug transporter, putative"/>
    <property type="match status" value="1"/>
</dbReference>
<reference evidence="9" key="1">
    <citation type="submission" date="2021-12" db="EMBL/GenBank/DDBJ databases">
        <title>Convergent genome expansion in fungi linked to evolution of root-endophyte symbiosis.</title>
        <authorList>
            <consortium name="DOE Joint Genome Institute"/>
            <person name="Ke Y.-H."/>
            <person name="Bonito G."/>
            <person name="Liao H.-L."/>
            <person name="Looney B."/>
            <person name="Rojas-Flechas A."/>
            <person name="Nash J."/>
            <person name="Hameed K."/>
            <person name="Schadt C."/>
            <person name="Martin F."/>
            <person name="Crous P.W."/>
            <person name="Miettinen O."/>
            <person name="Magnuson J.K."/>
            <person name="Labbe J."/>
            <person name="Jacobson D."/>
            <person name="Doktycz M.J."/>
            <person name="Veneault-Fourrey C."/>
            <person name="Kuo A."/>
            <person name="Mondo S."/>
            <person name="Calhoun S."/>
            <person name="Riley R."/>
            <person name="Ohm R."/>
            <person name="LaButti K."/>
            <person name="Andreopoulos B."/>
            <person name="Pangilinan J."/>
            <person name="Nolan M."/>
            <person name="Tritt A."/>
            <person name="Clum A."/>
            <person name="Lipzen A."/>
            <person name="Daum C."/>
            <person name="Barry K."/>
            <person name="Grigoriev I.V."/>
            <person name="Vilgalys R."/>
        </authorList>
    </citation>
    <scope>NUCLEOTIDE SEQUENCE</scope>
    <source>
        <strain evidence="9">PMI_201</strain>
    </source>
</reference>
<feature type="compositionally biased region" description="Polar residues" evidence="6">
    <location>
        <begin position="1"/>
        <end position="11"/>
    </location>
</feature>
<dbReference type="Proteomes" id="UP001201262">
    <property type="component" value="Unassembled WGS sequence"/>
</dbReference>
<dbReference type="GeneID" id="70248134"/>
<comment type="similarity">
    <text evidence="2">Belongs to the major facilitator superfamily.</text>
</comment>
<sequence length="496" mass="54648">MTETGSGSTDLQPELEKQPSTTPAEDIDPPKRQDETAESGDPDLVDWDGPTDPHNPQNWSNARKWCLVTLVSAVTCNISMASTVAAPAVPAIMDHFHNSNLELESFVVSIYIIGFVFGPLLVAPLSELYGRSIILHVTNVLFFIFNIACAVSTDLPMFIVFRLIVGLMASTPLTLGGGFIADLMVAEKRARALTIWTMGPVIGGFLSQGAGWRWVLWFVVIISGTLTLACFIFVRETYSPVLLIRKAARLRKETGNPKLHSKFDSSKTAYETFSQAIIRPTKMLLFAPIVTILALYIALIYTYMYLLFTTFTFIFEEQYGFNSGEAGLAYLGTGIGFILGLFVTGFYSDKVVRKIRKTQPPKPEHHLPPMAVGAILLPIGLFFYGWTAQYAVHWIVPIIATGFFGLGLLLGFMPVQVYLVETYTIYAASAIASNTVLRSLFGAVVPLAGQKMYATLGYGWGNSLLGFIALIFIPAPFALLKYGEQIRTNPRFQVKL</sequence>
<dbReference type="RefSeq" id="XP_046076491.1">
    <property type="nucleotide sequence ID" value="XM_046217847.1"/>
</dbReference>
<feature type="transmembrane region" description="Helical" evidence="7">
    <location>
        <begin position="328"/>
        <end position="347"/>
    </location>
</feature>
<dbReference type="Pfam" id="PF07690">
    <property type="entry name" value="MFS_1"/>
    <property type="match status" value="1"/>
</dbReference>
<evidence type="ECO:0000259" key="8">
    <source>
        <dbReference type="PROSITE" id="PS50850"/>
    </source>
</evidence>
<dbReference type="GO" id="GO:0016020">
    <property type="term" value="C:membrane"/>
    <property type="evidence" value="ECO:0007669"/>
    <property type="project" value="UniProtKB-SubCell"/>
</dbReference>
<feature type="transmembrane region" description="Helical" evidence="7">
    <location>
        <begin position="367"/>
        <end position="386"/>
    </location>
</feature>
<dbReference type="PANTHER" id="PTHR23502">
    <property type="entry name" value="MAJOR FACILITATOR SUPERFAMILY"/>
    <property type="match status" value="1"/>
</dbReference>
<feature type="transmembrane region" description="Helical" evidence="7">
    <location>
        <begin position="159"/>
        <end position="180"/>
    </location>
</feature>
<dbReference type="PANTHER" id="PTHR23502:SF68">
    <property type="entry name" value="MULTIDRUG TRANSPORTER, PUTATIVE (AFU_ORTHOLOGUE AFUA_3G01120)-RELATED"/>
    <property type="match status" value="1"/>
</dbReference>
<keyword evidence="3 7" id="KW-0812">Transmembrane</keyword>
<evidence type="ECO:0000256" key="5">
    <source>
        <dbReference type="ARBA" id="ARBA00023136"/>
    </source>
</evidence>
<feature type="domain" description="Major facilitator superfamily (MFS) profile" evidence="8">
    <location>
        <begin position="67"/>
        <end position="486"/>
    </location>
</feature>
<dbReference type="EMBL" id="JAJTJA010000002">
    <property type="protein sequence ID" value="KAH8703473.1"/>
    <property type="molecule type" value="Genomic_DNA"/>
</dbReference>
<feature type="transmembrane region" description="Helical" evidence="7">
    <location>
        <begin position="106"/>
        <end position="126"/>
    </location>
</feature>
<feature type="region of interest" description="Disordered" evidence="6">
    <location>
        <begin position="1"/>
        <end position="56"/>
    </location>
</feature>
<proteinExistence type="inferred from homology"/>
<dbReference type="SUPFAM" id="SSF103473">
    <property type="entry name" value="MFS general substrate transporter"/>
    <property type="match status" value="1"/>
</dbReference>
<dbReference type="PROSITE" id="PS50850">
    <property type="entry name" value="MFS"/>
    <property type="match status" value="1"/>
</dbReference>
<comment type="caution">
    <text evidence="9">The sequence shown here is derived from an EMBL/GenBank/DDBJ whole genome shotgun (WGS) entry which is preliminary data.</text>
</comment>
<gene>
    <name evidence="9" type="ORF">BGW36DRAFT_393803</name>
</gene>
<evidence type="ECO:0000256" key="4">
    <source>
        <dbReference type="ARBA" id="ARBA00022989"/>
    </source>
</evidence>
<evidence type="ECO:0000256" key="7">
    <source>
        <dbReference type="SAM" id="Phobius"/>
    </source>
</evidence>
<keyword evidence="4 7" id="KW-1133">Transmembrane helix</keyword>
<feature type="transmembrane region" description="Helical" evidence="7">
    <location>
        <begin position="460"/>
        <end position="480"/>
    </location>
</feature>
<protein>
    <submittedName>
        <fullName evidence="9">Major facilitator superfamily domain-containing protein</fullName>
    </submittedName>
</protein>
<dbReference type="CDD" id="cd17323">
    <property type="entry name" value="MFS_Tpo1_MDR_like"/>
    <property type="match status" value="1"/>
</dbReference>
<evidence type="ECO:0000256" key="3">
    <source>
        <dbReference type="ARBA" id="ARBA00022692"/>
    </source>
</evidence>
<evidence type="ECO:0000313" key="10">
    <source>
        <dbReference type="Proteomes" id="UP001201262"/>
    </source>
</evidence>
<dbReference type="InterPro" id="IPR020846">
    <property type="entry name" value="MFS_dom"/>
</dbReference>
<evidence type="ECO:0000313" key="9">
    <source>
        <dbReference type="EMBL" id="KAH8703473.1"/>
    </source>
</evidence>
<feature type="compositionally biased region" description="Acidic residues" evidence="6">
    <location>
        <begin position="36"/>
        <end position="46"/>
    </location>
</feature>
<feature type="transmembrane region" description="Helical" evidence="7">
    <location>
        <begin position="192"/>
        <end position="208"/>
    </location>
</feature>
<dbReference type="Gene3D" id="1.20.1250.20">
    <property type="entry name" value="MFS general substrate transporter like domains"/>
    <property type="match status" value="1"/>
</dbReference>
<keyword evidence="10" id="KW-1185">Reference proteome</keyword>
<evidence type="ECO:0000256" key="2">
    <source>
        <dbReference type="ARBA" id="ARBA00008335"/>
    </source>
</evidence>
<feature type="transmembrane region" description="Helical" evidence="7">
    <location>
        <begin position="425"/>
        <end position="448"/>
    </location>
</feature>
<feature type="transmembrane region" description="Helical" evidence="7">
    <location>
        <begin position="65"/>
        <end position="86"/>
    </location>
</feature>
<dbReference type="InterPro" id="IPR011701">
    <property type="entry name" value="MFS"/>
</dbReference>
<accession>A0AAD4PZX3</accession>
<dbReference type="InterPro" id="IPR036259">
    <property type="entry name" value="MFS_trans_sf"/>
</dbReference>
<organism evidence="9 10">
    <name type="scientific">Talaromyces proteolyticus</name>
    <dbReference type="NCBI Taxonomy" id="1131652"/>
    <lineage>
        <taxon>Eukaryota</taxon>
        <taxon>Fungi</taxon>
        <taxon>Dikarya</taxon>
        <taxon>Ascomycota</taxon>
        <taxon>Pezizomycotina</taxon>
        <taxon>Eurotiomycetes</taxon>
        <taxon>Eurotiomycetidae</taxon>
        <taxon>Eurotiales</taxon>
        <taxon>Trichocomaceae</taxon>
        <taxon>Talaromyces</taxon>
        <taxon>Talaromyces sect. Bacilispori</taxon>
    </lineage>
</organism>
<name>A0AAD4PZX3_9EURO</name>
<evidence type="ECO:0000256" key="6">
    <source>
        <dbReference type="SAM" id="MobiDB-lite"/>
    </source>
</evidence>